<name>A0A7S1NEY1_9EUGL</name>
<protein>
    <recommendedName>
        <fullName evidence="4">Feruloyl esterase</fullName>
    </recommendedName>
</protein>
<feature type="signal peptide" evidence="2">
    <location>
        <begin position="1"/>
        <end position="25"/>
    </location>
</feature>
<dbReference type="PANTHER" id="PTHR43037">
    <property type="entry name" value="UNNAMED PRODUCT-RELATED"/>
    <property type="match status" value="1"/>
</dbReference>
<proteinExistence type="predicted"/>
<dbReference type="SUPFAM" id="SSF53474">
    <property type="entry name" value="alpha/beta-Hydrolases"/>
    <property type="match status" value="1"/>
</dbReference>
<dbReference type="InterPro" id="IPR050955">
    <property type="entry name" value="Plant_Biomass_Hydrol_Est"/>
</dbReference>
<dbReference type="Gene3D" id="3.40.50.1820">
    <property type="entry name" value="alpha/beta hydrolase"/>
    <property type="match status" value="1"/>
</dbReference>
<sequence>MTPAPKKTLLLGLLMLLQCTAPVLAKDGKTGYTGDVKTTVKDVGCTRSEDSTMDNLYPKTCIAGPPDGGLRCWWTHVPAAVKSDASLKVPLVIDMHGGGLCAHHEALASGFKQVSDSLGGNTFIVAWPQGYDYQWGTCGSDCDKAKTANAGKNAGKAIASQDDLTFLTNLVAYMVKNQAAANPAKGRVDPERVYSTGFSMGCMMSHRLAMERSNIVAAFGCHGGQLIGHYNLTEQKKQYGIQPTAAYMTGGTEDHWFNSFDSMDAWATFAGGCASEMTNTTVELPRVFVEKTGSYKPTNATLRVRSSCGSSTPAVEVARLEIAGAGHVMDNRMANLTWQFLKKYKRAGALAAPPASPNATAAAASPSNKSAAAATNQTAARGLLLLAVVVLAAAVVY</sequence>
<gene>
    <name evidence="3" type="ORF">EGYM00392_LOCUS27818</name>
</gene>
<dbReference type="AlphaFoldDB" id="A0A7S1NEY1"/>
<evidence type="ECO:0000256" key="2">
    <source>
        <dbReference type="SAM" id="SignalP"/>
    </source>
</evidence>
<evidence type="ECO:0000256" key="1">
    <source>
        <dbReference type="ARBA" id="ARBA00022729"/>
    </source>
</evidence>
<evidence type="ECO:0008006" key="4">
    <source>
        <dbReference type="Google" id="ProtNLM"/>
    </source>
</evidence>
<keyword evidence="1 2" id="KW-0732">Signal</keyword>
<organism evidence="3">
    <name type="scientific">Eutreptiella gymnastica</name>
    <dbReference type="NCBI Taxonomy" id="73025"/>
    <lineage>
        <taxon>Eukaryota</taxon>
        <taxon>Discoba</taxon>
        <taxon>Euglenozoa</taxon>
        <taxon>Euglenida</taxon>
        <taxon>Spirocuta</taxon>
        <taxon>Euglenophyceae</taxon>
        <taxon>Eutreptiales</taxon>
        <taxon>Eutreptiaceae</taxon>
        <taxon>Eutreptiella</taxon>
    </lineage>
</organism>
<dbReference type="EMBL" id="HBGA01074419">
    <property type="protein sequence ID" value="CAD9016709.1"/>
    <property type="molecule type" value="Transcribed_RNA"/>
</dbReference>
<dbReference type="PANTHER" id="PTHR43037:SF1">
    <property type="entry name" value="BLL1128 PROTEIN"/>
    <property type="match status" value="1"/>
</dbReference>
<feature type="chain" id="PRO_5031320283" description="Feruloyl esterase" evidence="2">
    <location>
        <begin position="26"/>
        <end position="397"/>
    </location>
</feature>
<evidence type="ECO:0000313" key="3">
    <source>
        <dbReference type="EMBL" id="CAD9016709.1"/>
    </source>
</evidence>
<accession>A0A7S1NEY1</accession>
<dbReference type="InterPro" id="IPR029058">
    <property type="entry name" value="AB_hydrolase_fold"/>
</dbReference>
<reference evidence="3" key="1">
    <citation type="submission" date="2021-01" db="EMBL/GenBank/DDBJ databases">
        <authorList>
            <person name="Corre E."/>
            <person name="Pelletier E."/>
            <person name="Niang G."/>
            <person name="Scheremetjew M."/>
            <person name="Finn R."/>
            <person name="Kale V."/>
            <person name="Holt S."/>
            <person name="Cochrane G."/>
            <person name="Meng A."/>
            <person name="Brown T."/>
            <person name="Cohen L."/>
        </authorList>
    </citation>
    <scope>NUCLEOTIDE SEQUENCE</scope>
    <source>
        <strain evidence="3">NIES-381</strain>
    </source>
</reference>